<evidence type="ECO:0000313" key="3">
    <source>
        <dbReference type="Proteomes" id="UP001222027"/>
    </source>
</evidence>
<feature type="region of interest" description="Disordered" evidence="1">
    <location>
        <begin position="1"/>
        <end position="33"/>
    </location>
</feature>
<keyword evidence="3" id="KW-1185">Reference proteome</keyword>
<feature type="compositionally biased region" description="Basic and acidic residues" evidence="1">
    <location>
        <begin position="13"/>
        <end position="32"/>
    </location>
</feature>
<dbReference type="Proteomes" id="UP001222027">
    <property type="component" value="Unassembled WGS sequence"/>
</dbReference>
<accession>A0AAV8QT88</accession>
<name>A0AAV8QT88_ENSVE</name>
<comment type="caution">
    <text evidence="2">The sequence shown here is derived from an EMBL/GenBank/DDBJ whole genome shotgun (WGS) entry which is preliminary data.</text>
</comment>
<dbReference type="EMBL" id="JAQQAF010000006">
    <property type="protein sequence ID" value="KAJ8480164.1"/>
    <property type="molecule type" value="Genomic_DNA"/>
</dbReference>
<reference evidence="2 3" key="1">
    <citation type="submission" date="2022-12" db="EMBL/GenBank/DDBJ databases">
        <title>Chromosome-scale assembly of the Ensete ventricosum genome.</title>
        <authorList>
            <person name="Dussert Y."/>
            <person name="Stocks J."/>
            <person name="Wendawek A."/>
            <person name="Woldeyes F."/>
            <person name="Nichols R.A."/>
            <person name="Borrell J.S."/>
        </authorList>
    </citation>
    <scope>NUCLEOTIDE SEQUENCE [LARGE SCALE GENOMIC DNA]</scope>
    <source>
        <strain evidence="3">cv. Maze</strain>
        <tissue evidence="2">Seeds</tissue>
    </source>
</reference>
<proteinExistence type="predicted"/>
<protein>
    <submittedName>
        <fullName evidence="2">Uncharacterized protein</fullName>
    </submittedName>
</protein>
<evidence type="ECO:0000256" key="1">
    <source>
        <dbReference type="SAM" id="MobiDB-lite"/>
    </source>
</evidence>
<organism evidence="2 3">
    <name type="scientific">Ensete ventricosum</name>
    <name type="common">Abyssinian banana</name>
    <name type="synonym">Musa ensete</name>
    <dbReference type="NCBI Taxonomy" id="4639"/>
    <lineage>
        <taxon>Eukaryota</taxon>
        <taxon>Viridiplantae</taxon>
        <taxon>Streptophyta</taxon>
        <taxon>Embryophyta</taxon>
        <taxon>Tracheophyta</taxon>
        <taxon>Spermatophyta</taxon>
        <taxon>Magnoliopsida</taxon>
        <taxon>Liliopsida</taxon>
        <taxon>Zingiberales</taxon>
        <taxon>Musaceae</taxon>
        <taxon>Ensete</taxon>
    </lineage>
</organism>
<dbReference type="AlphaFoldDB" id="A0AAV8QT88"/>
<gene>
    <name evidence="2" type="ORF">OPV22_023891</name>
</gene>
<evidence type="ECO:0000313" key="2">
    <source>
        <dbReference type="EMBL" id="KAJ8480164.1"/>
    </source>
</evidence>
<sequence length="105" mass="12313">MLGVEGRFPGVQKLEESAPNLRERKTETDQRVSKAFGKSRARDRLRVTFSHSLSAPESCLIAQRSRLSQITFFDEVYRKWPMLRISNLLFVTMGLEWSRYRAGFW</sequence>